<feature type="transmembrane region" description="Helical" evidence="2">
    <location>
        <begin position="36"/>
        <end position="57"/>
    </location>
</feature>
<evidence type="ECO:0000313" key="4">
    <source>
        <dbReference type="Proteomes" id="UP000633365"/>
    </source>
</evidence>
<feature type="compositionally biased region" description="Polar residues" evidence="1">
    <location>
        <begin position="14"/>
        <end position="26"/>
    </location>
</feature>
<keyword evidence="2" id="KW-0812">Transmembrane</keyword>
<feature type="transmembrane region" description="Helical" evidence="2">
    <location>
        <begin position="69"/>
        <end position="89"/>
    </location>
</feature>
<name>A0A935C3S3_9FIRM</name>
<feature type="compositionally biased region" description="Low complexity" evidence="1">
    <location>
        <begin position="1"/>
        <end position="11"/>
    </location>
</feature>
<keyword evidence="2" id="KW-0472">Membrane</keyword>
<keyword evidence="4" id="KW-1185">Reference proteome</keyword>
<sequence length="99" mass="11103">MSQNQNNNQPQKAADTNKQPAQQLTQKPRRNKAKEWLISLLITLVVLGIVVALQYWFAKTSGLGMNSTITWVGNAIGGVIMLFIVHHFVKKPDDDGYRP</sequence>
<evidence type="ECO:0000256" key="1">
    <source>
        <dbReference type="SAM" id="MobiDB-lite"/>
    </source>
</evidence>
<protein>
    <submittedName>
        <fullName evidence="3">Uncharacterized protein</fullName>
    </submittedName>
</protein>
<keyword evidence="2" id="KW-1133">Transmembrane helix</keyword>
<gene>
    <name evidence="3" type="ORF">JKK62_14890</name>
</gene>
<dbReference type="EMBL" id="JAEQMG010000163">
    <property type="protein sequence ID" value="MBK6089909.1"/>
    <property type="molecule type" value="Genomic_DNA"/>
</dbReference>
<proteinExistence type="predicted"/>
<evidence type="ECO:0000313" key="3">
    <source>
        <dbReference type="EMBL" id="MBK6089909.1"/>
    </source>
</evidence>
<feature type="region of interest" description="Disordered" evidence="1">
    <location>
        <begin position="1"/>
        <end position="30"/>
    </location>
</feature>
<dbReference type="RefSeq" id="WP_201428602.1">
    <property type="nucleotide sequence ID" value="NZ_JAEQMG010000163.1"/>
</dbReference>
<evidence type="ECO:0000256" key="2">
    <source>
        <dbReference type="SAM" id="Phobius"/>
    </source>
</evidence>
<organism evidence="3 4">
    <name type="scientific">Ruminococcus difficilis</name>
    <dbReference type="NCBI Taxonomy" id="2763069"/>
    <lineage>
        <taxon>Bacteria</taxon>
        <taxon>Bacillati</taxon>
        <taxon>Bacillota</taxon>
        <taxon>Clostridia</taxon>
        <taxon>Eubacteriales</taxon>
        <taxon>Oscillospiraceae</taxon>
        <taxon>Ruminococcus</taxon>
    </lineage>
</organism>
<dbReference type="Proteomes" id="UP000633365">
    <property type="component" value="Unassembled WGS sequence"/>
</dbReference>
<accession>A0A935C3S3</accession>
<comment type="caution">
    <text evidence="3">The sequence shown here is derived from an EMBL/GenBank/DDBJ whole genome shotgun (WGS) entry which is preliminary data.</text>
</comment>
<reference evidence="3" key="1">
    <citation type="submission" date="2021-01" db="EMBL/GenBank/DDBJ databases">
        <title>Genome public.</title>
        <authorList>
            <person name="Liu C."/>
            <person name="Sun Q."/>
        </authorList>
    </citation>
    <scope>NUCLEOTIDE SEQUENCE</scope>
    <source>
        <strain evidence="3">M6</strain>
    </source>
</reference>
<dbReference type="AlphaFoldDB" id="A0A935C3S3"/>